<accession>A0A4R2GAY5</accession>
<evidence type="ECO:0000259" key="1">
    <source>
        <dbReference type="Pfam" id="PF01553"/>
    </source>
</evidence>
<dbReference type="AlphaFoldDB" id="A0A4R2GAY5"/>
<dbReference type="OrthoDB" id="1078132at2"/>
<comment type="caution">
    <text evidence="2">The sequence shown here is derived from an EMBL/GenBank/DDBJ whole genome shotgun (WGS) entry which is preliminary data.</text>
</comment>
<dbReference type="InterPro" id="IPR002123">
    <property type="entry name" value="Plipid/glycerol_acylTrfase"/>
</dbReference>
<keyword evidence="2" id="KW-0808">Transferase</keyword>
<dbReference type="PANTHER" id="PTHR30068">
    <property type="entry name" value="URONATE ISOMERASE"/>
    <property type="match status" value="1"/>
</dbReference>
<dbReference type="PANTHER" id="PTHR30068:SF3">
    <property type="entry name" value="PHOSPHOLIPID_GLYCEROL ACYLTRANSFERASE DOMAIN-CONTAINING PROTEIN"/>
    <property type="match status" value="1"/>
</dbReference>
<dbReference type="Proteomes" id="UP000295221">
    <property type="component" value="Unassembled WGS sequence"/>
</dbReference>
<organism evidence="2 3">
    <name type="scientific">Natronoflexus pectinivorans</name>
    <dbReference type="NCBI Taxonomy" id="682526"/>
    <lineage>
        <taxon>Bacteria</taxon>
        <taxon>Pseudomonadati</taxon>
        <taxon>Bacteroidota</taxon>
        <taxon>Bacteroidia</taxon>
        <taxon>Marinilabiliales</taxon>
        <taxon>Marinilabiliaceae</taxon>
        <taxon>Natronoflexus</taxon>
    </lineage>
</organism>
<evidence type="ECO:0000313" key="3">
    <source>
        <dbReference type="Proteomes" id="UP000295221"/>
    </source>
</evidence>
<feature type="domain" description="Phospholipid/glycerol acyltransferase" evidence="1">
    <location>
        <begin position="82"/>
        <end position="227"/>
    </location>
</feature>
<proteinExistence type="predicted"/>
<reference evidence="2 3" key="1">
    <citation type="submission" date="2019-03" db="EMBL/GenBank/DDBJ databases">
        <title>Genomic Encyclopedia of Type Strains, Phase IV (KMG-IV): sequencing the most valuable type-strain genomes for metagenomic binning, comparative biology and taxonomic classification.</title>
        <authorList>
            <person name="Goeker M."/>
        </authorList>
    </citation>
    <scope>NUCLEOTIDE SEQUENCE [LARGE SCALE GENOMIC DNA]</scope>
    <source>
        <strain evidence="2 3">DSM 24179</strain>
    </source>
</reference>
<evidence type="ECO:0000313" key="2">
    <source>
        <dbReference type="EMBL" id="TCO04970.1"/>
    </source>
</evidence>
<sequence length="387" mass="45080">MVHEHLLDFESIRPYEDQEIQSVFNRLKSEKSFLRLLGFLYPQLPPEQFMDKLMHLKSIRQFQEQVISAYVKDVIKKTTKGVTVDGLKKLNKKDSYLFISNHRDIVLDPAILNVLLFEHGFNTTEIAIGDNLLIYPWITDLVKLNRTFIVKRNLPIKQMMESSRVLSSYIRYTLSEKKHSIWIAQREGRSKDGNDRTQISLLKMLNIAGKNSLVENFKELKIVPVSISYEFDPCDYLKAMEFLNKRDNADYQKTKEDDLMHMATGLRGRKGRVHFAFGQPLTKELDSIDTLTVKNDQFSALADLIDRHVHLNYKLWPGNYVALDILNKSDENAKNYTGKEKLEFLEYLEDHISRTKGADRGFIYNSLLEMYANPVVNQRSYNVEANL</sequence>
<dbReference type="Pfam" id="PF01553">
    <property type="entry name" value="Acyltransferase"/>
    <property type="match status" value="1"/>
</dbReference>
<protein>
    <submittedName>
        <fullName evidence="2">Acyltransferase-like protein</fullName>
    </submittedName>
</protein>
<dbReference type="SUPFAM" id="SSF69593">
    <property type="entry name" value="Glycerol-3-phosphate (1)-acyltransferase"/>
    <property type="match status" value="1"/>
</dbReference>
<dbReference type="RefSeq" id="WP_132435199.1">
    <property type="nucleotide sequence ID" value="NZ_SLWK01000017.1"/>
</dbReference>
<dbReference type="EMBL" id="SLWK01000017">
    <property type="protein sequence ID" value="TCO04970.1"/>
    <property type="molecule type" value="Genomic_DNA"/>
</dbReference>
<name>A0A4R2GAY5_9BACT</name>
<keyword evidence="2" id="KW-0012">Acyltransferase</keyword>
<keyword evidence="3" id="KW-1185">Reference proteome</keyword>
<gene>
    <name evidence="2" type="ORF">EV194_11735</name>
</gene>
<dbReference type="GO" id="GO:0019698">
    <property type="term" value="P:D-galacturonate catabolic process"/>
    <property type="evidence" value="ECO:0007669"/>
    <property type="project" value="TreeGrafter"/>
</dbReference>
<dbReference type="GO" id="GO:0042840">
    <property type="term" value="P:D-glucuronate catabolic process"/>
    <property type="evidence" value="ECO:0007669"/>
    <property type="project" value="TreeGrafter"/>
</dbReference>
<dbReference type="GO" id="GO:0016746">
    <property type="term" value="F:acyltransferase activity"/>
    <property type="evidence" value="ECO:0007669"/>
    <property type="project" value="UniProtKB-KW"/>
</dbReference>